<dbReference type="Gene3D" id="3.90.55.10">
    <property type="entry name" value="Dimethylsulfoxide Reductase, domain 3"/>
    <property type="match status" value="1"/>
</dbReference>
<keyword evidence="4" id="KW-0479">Metal-binding</keyword>
<proteinExistence type="inferred from homology"/>
<dbReference type="InterPro" id="IPR041460">
    <property type="entry name" value="Molybdopterin_N"/>
</dbReference>
<sequence length="762" mass="82276">MTAERTWLPSSSHWGAFRAATDADGTLHVEPHPADPAPSPLLGNVPGTVRHRTRVQRPAIRRGWLDNGPGPTDARGDEEFVEVSWDTALDLVAEQLDRTRREHGNEAIFGGSYGWSSAGRFHHAQSQLHRFHNTIGGYTASRNNYSFGTSQALLPHLVGSTGVLLDHADSWQTLREHTDLVVAFGGLPGKNLSIASGGITRHTGSAALRDLGTDLVVISPLADDIPTGSGATWLPVEPGTDVALQLGLAHTLLTGGHHDQEFLDRCCTGFDVFADYLLGEHDGTAKSAEWAAAICGIAAADIRALAARMTAGRTLITVSWSLQRTEHGEQPVWAGLALAAMLGQIGLPGGGFGHGYGSMASIGDDAPALRLPTLPMGHNPVPTFIPVARIADLLLNPGQQYDYDGRRLTYPDIRLVHWAGGNPFHHHQDLNRLRRAFGRPDTVVVQETHWTATARHADVVLPATVALEREDVGAGYRDSHLIAMHQVLEPFGEARNDYDILAGLAQRLGVHEEFTQGRTPREWLVHLYDQWRGNLAAKGHDIPTFAEFWAAGDLQMPDVHPQAPLRAFRADPQRNPLRTPSGRIELFSETIESFGYPDCPGHPVWLPPQQQRGGPLHLIANQPATRLHGQGDVGALSQQAKVAGREAIRIHPRDAAARGISDGDVVRVFNHLGACLAGARVTEDVRPGVVVLPTGAWFDPQPDPVRPGETLCAHGNPNVLTADVPSSRLSQGCSGQHAYVEVELHTGPVPELRCSTPPLADS</sequence>
<keyword evidence="6" id="KW-0560">Oxidoreductase</keyword>
<dbReference type="PANTHER" id="PTHR43742">
    <property type="entry name" value="TRIMETHYLAMINE-N-OXIDE REDUCTASE"/>
    <property type="match status" value="1"/>
</dbReference>
<evidence type="ECO:0000256" key="4">
    <source>
        <dbReference type="ARBA" id="ARBA00022723"/>
    </source>
</evidence>
<gene>
    <name evidence="11" type="ORF">OU415_20075</name>
</gene>
<dbReference type="InterPro" id="IPR006656">
    <property type="entry name" value="Mopterin_OxRdtase"/>
</dbReference>
<evidence type="ECO:0000256" key="2">
    <source>
        <dbReference type="ARBA" id="ARBA00010312"/>
    </source>
</evidence>
<dbReference type="SUPFAM" id="SSF53706">
    <property type="entry name" value="Formate dehydrogenase/DMSO reductase, domains 1-3"/>
    <property type="match status" value="1"/>
</dbReference>
<evidence type="ECO:0000313" key="11">
    <source>
        <dbReference type="EMBL" id="MDA3627746.1"/>
    </source>
</evidence>
<dbReference type="Pfam" id="PF00384">
    <property type="entry name" value="Molybdopterin"/>
    <property type="match status" value="1"/>
</dbReference>
<evidence type="ECO:0000256" key="7">
    <source>
        <dbReference type="SAM" id="MobiDB-lite"/>
    </source>
</evidence>
<evidence type="ECO:0000259" key="10">
    <source>
        <dbReference type="Pfam" id="PF18364"/>
    </source>
</evidence>
<evidence type="ECO:0000313" key="12">
    <source>
        <dbReference type="Proteomes" id="UP001210380"/>
    </source>
</evidence>
<dbReference type="InterPro" id="IPR006655">
    <property type="entry name" value="Mopterin_OxRdtase_prok_CS"/>
</dbReference>
<keyword evidence="5" id="KW-0574">Periplasm</keyword>
<dbReference type="Proteomes" id="UP001210380">
    <property type="component" value="Unassembled WGS sequence"/>
</dbReference>
<dbReference type="Gene3D" id="2.40.40.20">
    <property type="match status" value="1"/>
</dbReference>
<evidence type="ECO:0000256" key="3">
    <source>
        <dbReference type="ARBA" id="ARBA00022505"/>
    </source>
</evidence>
<dbReference type="SUPFAM" id="SSF50692">
    <property type="entry name" value="ADC-like"/>
    <property type="match status" value="1"/>
</dbReference>
<evidence type="ECO:0000259" key="8">
    <source>
        <dbReference type="Pfam" id="PF00384"/>
    </source>
</evidence>
<dbReference type="InterPro" id="IPR050612">
    <property type="entry name" value="Prok_Mopterin_Oxidored"/>
</dbReference>
<accession>A0ABT4V1A8</accession>
<dbReference type="CDD" id="cd02793">
    <property type="entry name" value="MopB_CT_DMSOR-BSOR-TMAOR"/>
    <property type="match status" value="1"/>
</dbReference>
<feature type="domain" description="Molybdopterin oxidoreductase" evidence="8">
    <location>
        <begin position="54"/>
        <end position="506"/>
    </location>
</feature>
<dbReference type="PANTHER" id="PTHR43742:SF10">
    <property type="entry name" value="TRIMETHYLAMINE-N-OXIDE REDUCTASE 2"/>
    <property type="match status" value="1"/>
</dbReference>
<dbReference type="RefSeq" id="WP_270950434.1">
    <property type="nucleotide sequence ID" value="NZ_JAQGLA010000032.1"/>
</dbReference>
<evidence type="ECO:0000259" key="9">
    <source>
        <dbReference type="Pfam" id="PF01568"/>
    </source>
</evidence>
<reference evidence="11 12" key="1">
    <citation type="submission" date="2022-11" db="EMBL/GenBank/DDBJ databases">
        <title>Draft genome sequence of Saccharopolyspora sp. WRP15-2 isolated from rhizosphere soils of wild rice in Thailand.</title>
        <authorList>
            <person name="Duangmal K."/>
            <person name="Kammanee S."/>
            <person name="Muangham S."/>
        </authorList>
    </citation>
    <scope>NUCLEOTIDE SEQUENCE [LARGE SCALE GENOMIC DNA]</scope>
    <source>
        <strain evidence="11 12">WRP15-2</strain>
    </source>
</reference>
<evidence type="ECO:0000256" key="5">
    <source>
        <dbReference type="ARBA" id="ARBA00022764"/>
    </source>
</evidence>
<feature type="domain" description="Molybdopterin dinucleotide-binding" evidence="9">
    <location>
        <begin position="616"/>
        <end position="734"/>
    </location>
</feature>
<dbReference type="Pfam" id="PF18364">
    <property type="entry name" value="Molybdopterin_N"/>
    <property type="match status" value="1"/>
</dbReference>
<dbReference type="Pfam" id="PF01568">
    <property type="entry name" value="Molydop_binding"/>
    <property type="match status" value="1"/>
</dbReference>
<dbReference type="InterPro" id="IPR006657">
    <property type="entry name" value="MoPterin_dinucl-bd_dom"/>
</dbReference>
<evidence type="ECO:0000256" key="1">
    <source>
        <dbReference type="ARBA" id="ARBA00001942"/>
    </source>
</evidence>
<dbReference type="InterPro" id="IPR041954">
    <property type="entry name" value="CT_DMSOR/BSOR/TMAOR"/>
</dbReference>
<keyword evidence="12" id="KW-1185">Reference proteome</keyword>
<name>A0ABT4V1A8_9PSEU</name>
<keyword evidence="3" id="KW-0500">Molybdenum</keyword>
<dbReference type="PROSITE" id="PS00932">
    <property type="entry name" value="MOLYBDOPTERIN_PROK_3"/>
    <property type="match status" value="1"/>
</dbReference>
<dbReference type="InterPro" id="IPR009010">
    <property type="entry name" value="Asp_de-COase-like_dom_sf"/>
</dbReference>
<dbReference type="Gene3D" id="3.40.50.740">
    <property type="match status" value="1"/>
</dbReference>
<comment type="caution">
    <text evidence="11">The sequence shown here is derived from an EMBL/GenBank/DDBJ whole genome shotgun (WGS) entry which is preliminary data.</text>
</comment>
<organism evidence="11 12">
    <name type="scientific">Saccharopolyspora oryzae</name>
    <dbReference type="NCBI Taxonomy" id="2997343"/>
    <lineage>
        <taxon>Bacteria</taxon>
        <taxon>Bacillati</taxon>
        <taxon>Actinomycetota</taxon>
        <taxon>Actinomycetes</taxon>
        <taxon>Pseudonocardiales</taxon>
        <taxon>Pseudonocardiaceae</taxon>
        <taxon>Saccharopolyspora</taxon>
    </lineage>
</organism>
<dbReference type="Gene3D" id="3.40.228.10">
    <property type="entry name" value="Dimethylsulfoxide Reductase, domain 2"/>
    <property type="match status" value="1"/>
</dbReference>
<feature type="region of interest" description="Disordered" evidence="7">
    <location>
        <begin position="26"/>
        <end position="47"/>
    </location>
</feature>
<protein>
    <submittedName>
        <fullName evidence="11">Molybdopterin-dependent oxidoreductase</fullName>
    </submittedName>
</protein>
<feature type="domain" description="Molybdopterin oxidoreductase N-terminal" evidence="10">
    <location>
        <begin position="10"/>
        <end position="50"/>
    </location>
</feature>
<comment type="similarity">
    <text evidence="2">Belongs to the prokaryotic molybdopterin-containing oxidoreductase family.</text>
</comment>
<evidence type="ECO:0000256" key="6">
    <source>
        <dbReference type="ARBA" id="ARBA00023002"/>
    </source>
</evidence>
<comment type="cofactor">
    <cofactor evidence="1">
        <name>Mo-bis(molybdopterin guanine dinucleotide)</name>
        <dbReference type="ChEBI" id="CHEBI:60539"/>
    </cofactor>
</comment>
<dbReference type="EMBL" id="JAQGLA010000032">
    <property type="protein sequence ID" value="MDA3627746.1"/>
    <property type="molecule type" value="Genomic_DNA"/>
</dbReference>